<dbReference type="GO" id="GO:0043023">
    <property type="term" value="F:ribosomal large subunit binding"/>
    <property type="evidence" value="ECO:0007669"/>
    <property type="project" value="TreeGrafter"/>
</dbReference>
<evidence type="ECO:0000313" key="2">
    <source>
        <dbReference type="Proteomes" id="UP000050509"/>
    </source>
</evidence>
<gene>
    <name evidence="1" type="ORF">SE17_33920</name>
</gene>
<dbReference type="AlphaFoldDB" id="A0A0P9D1C0"/>
<dbReference type="GO" id="GO:0072344">
    <property type="term" value="P:rescue of stalled ribosome"/>
    <property type="evidence" value="ECO:0007669"/>
    <property type="project" value="TreeGrafter"/>
</dbReference>
<proteinExistence type="predicted"/>
<dbReference type="InterPro" id="IPR051608">
    <property type="entry name" value="RQC_Subunit_NEMF"/>
</dbReference>
<dbReference type="Gene3D" id="2.30.310.10">
    <property type="entry name" value="ibrinogen binding protein from staphylococcus aureus domain"/>
    <property type="match status" value="1"/>
</dbReference>
<dbReference type="GO" id="GO:1990112">
    <property type="term" value="C:RQC complex"/>
    <property type="evidence" value="ECO:0007669"/>
    <property type="project" value="TreeGrafter"/>
</dbReference>
<dbReference type="EMBL" id="LJCR01002121">
    <property type="protein sequence ID" value="KPV49207.1"/>
    <property type="molecule type" value="Genomic_DNA"/>
</dbReference>
<feature type="non-terminal residue" evidence="1">
    <location>
        <position position="173"/>
    </location>
</feature>
<protein>
    <submittedName>
        <fullName evidence="1">Fibronectin-binding protein</fullName>
    </submittedName>
</protein>
<accession>A0A0P9D1C0</accession>
<dbReference type="PANTHER" id="PTHR15239:SF6">
    <property type="entry name" value="RIBOSOME QUALITY CONTROL COMPLEX SUBUNIT NEMF"/>
    <property type="match status" value="1"/>
</dbReference>
<evidence type="ECO:0000313" key="1">
    <source>
        <dbReference type="EMBL" id="KPV49207.1"/>
    </source>
</evidence>
<sequence>MYFDSLTLAAVADDLRESILGGRIQRALLPSDLSVGLEIYAAGRRFHLLLSAHPQFTRAHLSSAKLSRGVERDTPLLLLLRKYIVGGRIVAIEQPELERVLVLSIVKGSQARNTPADDEDAPPEEEAGDEPFFDEETAWHTELVVETQERRGNVILVGDDNIILESVRHISPR</sequence>
<dbReference type="Pfam" id="PF05833">
    <property type="entry name" value="NFACT_N"/>
    <property type="match status" value="1"/>
</dbReference>
<organism evidence="1 2">
    <name type="scientific">Kouleothrix aurantiaca</name>
    <dbReference type="NCBI Taxonomy" id="186479"/>
    <lineage>
        <taxon>Bacteria</taxon>
        <taxon>Bacillati</taxon>
        <taxon>Chloroflexota</taxon>
        <taxon>Chloroflexia</taxon>
        <taxon>Chloroflexales</taxon>
        <taxon>Roseiflexineae</taxon>
        <taxon>Roseiflexaceae</taxon>
        <taxon>Kouleothrix</taxon>
    </lineage>
</organism>
<reference evidence="1 2" key="1">
    <citation type="submission" date="2015-09" db="EMBL/GenBank/DDBJ databases">
        <title>Draft genome sequence of Kouleothrix aurantiaca JCM 19913.</title>
        <authorList>
            <person name="Hemp J."/>
        </authorList>
    </citation>
    <scope>NUCLEOTIDE SEQUENCE [LARGE SCALE GENOMIC DNA]</scope>
    <source>
        <strain evidence="1 2">COM-B</strain>
    </source>
</reference>
<dbReference type="Proteomes" id="UP000050509">
    <property type="component" value="Unassembled WGS sequence"/>
</dbReference>
<dbReference type="PANTHER" id="PTHR15239">
    <property type="entry name" value="NUCLEAR EXPORT MEDIATOR FACTOR NEMF"/>
    <property type="match status" value="1"/>
</dbReference>
<dbReference type="GO" id="GO:0000049">
    <property type="term" value="F:tRNA binding"/>
    <property type="evidence" value="ECO:0007669"/>
    <property type="project" value="TreeGrafter"/>
</dbReference>
<keyword evidence="2" id="KW-1185">Reference proteome</keyword>
<name>A0A0P9D1C0_9CHLR</name>
<comment type="caution">
    <text evidence="1">The sequence shown here is derived from an EMBL/GenBank/DDBJ whole genome shotgun (WGS) entry which is preliminary data.</text>
</comment>